<comment type="caution">
    <text evidence="3">The sequence shown here is derived from an EMBL/GenBank/DDBJ whole genome shotgun (WGS) entry which is preliminary data.</text>
</comment>
<organism evidence="3 4">
    <name type="scientific">Raineya orbicola</name>
    <dbReference type="NCBI Taxonomy" id="2016530"/>
    <lineage>
        <taxon>Bacteria</taxon>
        <taxon>Pseudomonadati</taxon>
        <taxon>Bacteroidota</taxon>
        <taxon>Cytophagia</taxon>
        <taxon>Cytophagales</taxon>
        <taxon>Raineyaceae</taxon>
        <taxon>Raineya</taxon>
    </lineage>
</organism>
<keyword evidence="2" id="KW-0812">Transmembrane</keyword>
<sequence>MDNERVDAYIKEMMRLKERRERENQKSDLKEIARELGMSDDDFEAVEEERKKMLESAKGLLNHQQSDDAIALLETAYNLEPDDAETISLLAQAYGMKYIQTNIPSYKKKSEEFASLAILKNPQDQKAMELLRSVRYKPKKELQLGKIVGLVVFLAVLGLLGYWIMSPSSKGSNNTPAKTEQTLQPNYSNTNNIVSYTNANGESATFERAGSEMIIHYEGTLLKGKTKSAEKNKYTDAQGTNIAEVKAKDSDGFKVRTPDGQTLLWKIKLAGDKIKISNNEENRNPYEIKRKENKIKISKNDVEITELKGKDKFSEAVMYLTDIPKPQRYIIVAELLMRNL</sequence>
<feature type="coiled-coil region" evidence="1">
    <location>
        <begin position="6"/>
        <end position="35"/>
    </location>
</feature>
<evidence type="ECO:0000256" key="2">
    <source>
        <dbReference type="SAM" id="Phobius"/>
    </source>
</evidence>
<gene>
    <name evidence="3" type="ORF">Rain11_0049</name>
</gene>
<keyword evidence="2" id="KW-1133">Transmembrane helix</keyword>
<keyword evidence="2" id="KW-0472">Membrane</keyword>
<feature type="transmembrane region" description="Helical" evidence="2">
    <location>
        <begin position="144"/>
        <end position="165"/>
    </location>
</feature>
<keyword evidence="1" id="KW-0175">Coiled coil</keyword>
<proteinExistence type="predicted"/>
<evidence type="ECO:0000256" key="1">
    <source>
        <dbReference type="SAM" id="Coils"/>
    </source>
</evidence>
<evidence type="ECO:0000313" key="3">
    <source>
        <dbReference type="EMBL" id="PKQ70908.1"/>
    </source>
</evidence>
<dbReference type="EMBL" id="NKXO01000001">
    <property type="protein sequence ID" value="PKQ70908.1"/>
    <property type="molecule type" value="Genomic_DNA"/>
</dbReference>
<accession>A0A2N3IKX4</accession>
<dbReference type="RefSeq" id="WP_101357313.1">
    <property type="nucleotide sequence ID" value="NZ_NKXO01000001.1"/>
</dbReference>
<keyword evidence="4" id="KW-1185">Reference proteome</keyword>
<dbReference type="SUPFAM" id="SSF48452">
    <property type="entry name" value="TPR-like"/>
    <property type="match status" value="1"/>
</dbReference>
<protein>
    <submittedName>
        <fullName evidence="3">Uncharacterized protein</fullName>
    </submittedName>
</protein>
<name>A0A2N3IKX4_9BACT</name>
<reference evidence="3 4" key="1">
    <citation type="submission" date="2017-06" db="EMBL/GenBank/DDBJ databases">
        <title>Raineya orbicola gen. nov., sp. nov. a slightly thermophilic bacterium of the phylum Bacteroidetes and the description of Raineyaceae fam. nov.</title>
        <authorList>
            <person name="Albuquerque L."/>
            <person name="Polonia A.R.M."/>
            <person name="Barroso C."/>
            <person name="Froufe H.J.C."/>
            <person name="Lage O."/>
            <person name="Lobo-Da-Cunha A."/>
            <person name="Egas C."/>
            <person name="Da Costa M.S."/>
        </authorList>
    </citation>
    <scope>NUCLEOTIDE SEQUENCE [LARGE SCALE GENOMIC DNA]</scope>
    <source>
        <strain evidence="3 4">SPSPC-11</strain>
    </source>
</reference>
<dbReference type="Proteomes" id="UP000233387">
    <property type="component" value="Unassembled WGS sequence"/>
</dbReference>
<dbReference type="OrthoDB" id="982465at2"/>
<dbReference type="AlphaFoldDB" id="A0A2N3IKX4"/>
<evidence type="ECO:0000313" key="4">
    <source>
        <dbReference type="Proteomes" id="UP000233387"/>
    </source>
</evidence>
<dbReference type="InterPro" id="IPR011990">
    <property type="entry name" value="TPR-like_helical_dom_sf"/>
</dbReference>